<dbReference type="EMBL" id="CAEZUP010000078">
    <property type="protein sequence ID" value="CAB4618246.1"/>
    <property type="molecule type" value="Genomic_DNA"/>
</dbReference>
<sequence>MTVEKPVLPEYGGGCISNIVPALLEPSAPWPSWMPPAVAEAEQVVLLVLDGLGWTQLQSRLSFVPTLRGLVEGTGPDSAGRAITSIAPSTTAAALTSISTGLAPGEHGITGYRMRVNGDILNVLRWNAAGRDARVSIPPESVQNHEAFAGQRPPVVTRAEFRESGFTRAHLDRTRFSGWRLPSTLVTEVAALLRRNEPFVYAYYDGIDKIAHEFGLNEYYDAELVAVDRLVADLIEVLPPGASLVITSDHGQVDVGSNLITPDSEVLSHVSQQSGEGRFRWLHARPGRSRQLFEAATAHHADRGWVVTVDQVVDEGWFGPKVTDAARNTLGDVALVARDAVSYEDPADSGLFKLVARHGSLTEAEMLVPLLSWSR</sequence>
<dbReference type="GO" id="GO:0016787">
    <property type="term" value="F:hydrolase activity"/>
    <property type="evidence" value="ECO:0007669"/>
    <property type="project" value="UniProtKB-ARBA"/>
</dbReference>
<organism evidence="1">
    <name type="scientific">freshwater metagenome</name>
    <dbReference type="NCBI Taxonomy" id="449393"/>
    <lineage>
        <taxon>unclassified sequences</taxon>
        <taxon>metagenomes</taxon>
        <taxon>ecological metagenomes</taxon>
    </lineage>
</organism>
<dbReference type="AlphaFoldDB" id="A0A6J6HZ42"/>
<name>A0A6J6HZ42_9ZZZZ</name>
<dbReference type="InterPro" id="IPR017850">
    <property type="entry name" value="Alkaline_phosphatase_core_sf"/>
</dbReference>
<dbReference type="Pfam" id="PF01663">
    <property type="entry name" value="Phosphodiest"/>
    <property type="match status" value="1"/>
</dbReference>
<gene>
    <name evidence="1" type="ORF">UFOPK1835_01559</name>
</gene>
<evidence type="ECO:0000313" key="1">
    <source>
        <dbReference type="EMBL" id="CAB4618246.1"/>
    </source>
</evidence>
<protein>
    <submittedName>
        <fullName evidence="1">Unannotated protein</fullName>
    </submittedName>
</protein>
<dbReference type="Gene3D" id="3.40.720.10">
    <property type="entry name" value="Alkaline Phosphatase, subunit A"/>
    <property type="match status" value="1"/>
</dbReference>
<dbReference type="PANTHER" id="PTHR10151">
    <property type="entry name" value="ECTONUCLEOTIDE PYROPHOSPHATASE/PHOSPHODIESTERASE"/>
    <property type="match status" value="1"/>
</dbReference>
<proteinExistence type="predicted"/>
<dbReference type="InterPro" id="IPR002591">
    <property type="entry name" value="Phosphodiest/P_Trfase"/>
</dbReference>
<dbReference type="PANTHER" id="PTHR10151:SF120">
    <property type="entry name" value="BIS(5'-ADENOSYL)-TRIPHOSPHATASE"/>
    <property type="match status" value="1"/>
</dbReference>
<reference evidence="1" key="1">
    <citation type="submission" date="2020-05" db="EMBL/GenBank/DDBJ databases">
        <authorList>
            <person name="Chiriac C."/>
            <person name="Salcher M."/>
            <person name="Ghai R."/>
            <person name="Kavagutti S V."/>
        </authorList>
    </citation>
    <scope>NUCLEOTIDE SEQUENCE</scope>
</reference>
<dbReference type="SUPFAM" id="SSF53649">
    <property type="entry name" value="Alkaline phosphatase-like"/>
    <property type="match status" value="1"/>
</dbReference>
<accession>A0A6J6HZ42</accession>